<organism evidence="2">
    <name type="scientific">Pectinophora gossypiella</name>
    <name type="common">Cotton pink bollworm</name>
    <name type="synonym">Depressaria gossypiella</name>
    <dbReference type="NCBI Taxonomy" id="13191"/>
    <lineage>
        <taxon>Eukaryota</taxon>
        <taxon>Metazoa</taxon>
        <taxon>Ecdysozoa</taxon>
        <taxon>Arthropoda</taxon>
        <taxon>Hexapoda</taxon>
        <taxon>Insecta</taxon>
        <taxon>Pterygota</taxon>
        <taxon>Neoptera</taxon>
        <taxon>Endopterygota</taxon>
        <taxon>Lepidoptera</taxon>
        <taxon>Glossata</taxon>
        <taxon>Ditrysia</taxon>
        <taxon>Gelechioidea</taxon>
        <taxon>Gelechiidae</taxon>
        <taxon>Apatetrinae</taxon>
        <taxon>Pectinophora</taxon>
    </lineage>
</organism>
<dbReference type="PANTHER" id="PTHR11370">
    <property type="entry name" value="DNA-REPAIR PROTEIN XRCC1"/>
    <property type="match status" value="1"/>
</dbReference>
<dbReference type="PANTHER" id="PTHR11370:SF5">
    <property type="entry name" value="DNA REPAIR PROTEIN XRCC1"/>
    <property type="match status" value="1"/>
</dbReference>
<dbReference type="Pfam" id="PF01834">
    <property type="entry name" value="XRCC1_N"/>
    <property type="match status" value="1"/>
</dbReference>
<feature type="non-terminal residue" evidence="2">
    <location>
        <position position="109"/>
    </location>
</feature>
<dbReference type="Gene3D" id="2.60.120.260">
    <property type="entry name" value="Galactose-binding domain-like"/>
    <property type="match status" value="1"/>
</dbReference>
<name>A0A1E1W4X7_PECGO</name>
<accession>A0A1E1W4X7</accession>
<evidence type="ECO:0000259" key="1">
    <source>
        <dbReference type="Pfam" id="PF01834"/>
    </source>
</evidence>
<dbReference type="InterPro" id="IPR008979">
    <property type="entry name" value="Galactose-bd-like_sf"/>
</dbReference>
<evidence type="ECO:0000313" key="2">
    <source>
        <dbReference type="EMBL" id="JAT82014.1"/>
    </source>
</evidence>
<dbReference type="SUPFAM" id="SSF49785">
    <property type="entry name" value="Galactose-binding domain-like"/>
    <property type="match status" value="1"/>
</dbReference>
<reference evidence="2" key="1">
    <citation type="submission" date="2015-09" db="EMBL/GenBank/DDBJ databases">
        <title>De novo assembly of Pectinophora gossypiella (Pink Bollworm) gut transcriptome.</title>
        <authorList>
            <person name="Tassone E.E."/>
        </authorList>
    </citation>
    <scope>NUCLEOTIDE SEQUENCE</scope>
</reference>
<dbReference type="GO" id="GO:0000012">
    <property type="term" value="P:single strand break repair"/>
    <property type="evidence" value="ECO:0007669"/>
    <property type="project" value="InterPro"/>
</dbReference>
<gene>
    <name evidence="2" type="ORF">g.3553</name>
</gene>
<proteinExistence type="predicted"/>
<dbReference type="GO" id="GO:0006284">
    <property type="term" value="P:base-excision repair"/>
    <property type="evidence" value="ECO:0007669"/>
    <property type="project" value="TreeGrafter"/>
</dbReference>
<feature type="domain" description="DNA-repair protein Xrcc1 N-terminal" evidence="1">
    <location>
        <begin position="1"/>
        <end position="99"/>
    </location>
</feature>
<dbReference type="EMBL" id="GDQN01009040">
    <property type="protein sequence ID" value="JAT82014.1"/>
    <property type="molecule type" value="Transcribed_RNA"/>
</dbReference>
<dbReference type="AlphaFoldDB" id="A0A1E1W4X7"/>
<protein>
    <recommendedName>
        <fullName evidence="1">DNA-repair protein Xrcc1 N-terminal domain-containing protein</fullName>
    </recommendedName>
</protein>
<dbReference type="OrthoDB" id="25840at2759"/>
<dbReference type="GO" id="GO:0003684">
    <property type="term" value="F:damaged DNA binding"/>
    <property type="evidence" value="ECO:0007669"/>
    <property type="project" value="InterPro"/>
</dbReference>
<dbReference type="GO" id="GO:0005634">
    <property type="term" value="C:nucleus"/>
    <property type="evidence" value="ECO:0007669"/>
    <property type="project" value="InterPro"/>
</dbReference>
<sequence length="109" mass="11587">MPRVKIDYVVSFSSESSDAPASNLLANEAGRGRWLCPQGEPSCSVLLQLAKAVQISSITIGAHHAALVEVLVGRSEKPNDPFEVLVAISVFLSPMDSRRLPSGDAAAER</sequence>
<dbReference type="InterPro" id="IPR002706">
    <property type="entry name" value="Xrcc1_N"/>
</dbReference>